<dbReference type="PANTHER" id="PTHR21236">
    <property type="entry name" value="GOLGI MEMBRANE PROTEIN YIP1"/>
    <property type="match status" value="1"/>
</dbReference>
<keyword evidence="8" id="KW-1185">Reference proteome</keyword>
<dbReference type="PANTHER" id="PTHR21236:SF2">
    <property type="entry name" value="PROTEIN YIPF"/>
    <property type="match status" value="1"/>
</dbReference>
<dbReference type="GO" id="GO:0016020">
    <property type="term" value="C:membrane"/>
    <property type="evidence" value="ECO:0007669"/>
    <property type="project" value="UniProtKB-SubCell"/>
</dbReference>
<evidence type="ECO:0000256" key="1">
    <source>
        <dbReference type="ARBA" id="ARBA00004141"/>
    </source>
</evidence>
<gene>
    <name evidence="7" type="ORF">COHA_007635</name>
</gene>
<comment type="caution">
    <text evidence="7">The sequence shown here is derived from an EMBL/GenBank/DDBJ whole genome shotgun (WGS) entry which is preliminary data.</text>
</comment>
<keyword evidence="5 6" id="KW-0472">Membrane</keyword>
<proteinExistence type="inferred from homology"/>
<feature type="transmembrane region" description="Helical" evidence="6">
    <location>
        <begin position="94"/>
        <end position="111"/>
    </location>
</feature>
<dbReference type="Proteomes" id="UP001205105">
    <property type="component" value="Unassembled WGS sequence"/>
</dbReference>
<reference evidence="7" key="1">
    <citation type="submission" date="2020-11" db="EMBL/GenBank/DDBJ databases">
        <title>Chlorella ohadii genome sequencing and assembly.</title>
        <authorList>
            <person name="Murik O."/>
            <person name="Treves H."/>
            <person name="Kedem I."/>
            <person name="Shotland Y."/>
            <person name="Kaplan A."/>
        </authorList>
    </citation>
    <scope>NUCLEOTIDE SEQUENCE</scope>
    <source>
        <strain evidence="7">1</strain>
    </source>
</reference>
<dbReference type="AlphaFoldDB" id="A0AAD5DLV4"/>
<dbReference type="GO" id="GO:0048280">
    <property type="term" value="P:vesicle fusion with Golgi apparatus"/>
    <property type="evidence" value="ECO:0007669"/>
    <property type="project" value="TreeGrafter"/>
</dbReference>
<sequence>MADWQVHQRHPAAQQPGGGVEWYASSSGAAQYGAGSYGYEMPASGGGGGAAYGSFEDEAPLLEELGIDIPAILSRTRSILTFRLAGHDMANLDMGGPLIFMALLGFAHLLVGKMHFGYILGWMVVGSGLLWFVLNSITGTEDPDAKQLDLYSCTCLLGYALLPLVGHAMLALLLPR</sequence>
<accession>A0AAD5DLV4</accession>
<dbReference type="GO" id="GO:0006888">
    <property type="term" value="P:endoplasmic reticulum to Golgi vesicle-mediated transport"/>
    <property type="evidence" value="ECO:0007669"/>
    <property type="project" value="InterPro"/>
</dbReference>
<evidence type="ECO:0008006" key="9">
    <source>
        <dbReference type="Google" id="ProtNLM"/>
    </source>
</evidence>
<evidence type="ECO:0000256" key="2">
    <source>
        <dbReference type="ARBA" id="ARBA00010596"/>
    </source>
</evidence>
<dbReference type="EMBL" id="JADXDR010000123">
    <property type="protein sequence ID" value="KAI7838561.1"/>
    <property type="molecule type" value="Genomic_DNA"/>
</dbReference>
<feature type="transmembrane region" description="Helical" evidence="6">
    <location>
        <begin position="149"/>
        <end position="174"/>
    </location>
</feature>
<organism evidence="7 8">
    <name type="scientific">Chlorella ohadii</name>
    <dbReference type="NCBI Taxonomy" id="2649997"/>
    <lineage>
        <taxon>Eukaryota</taxon>
        <taxon>Viridiplantae</taxon>
        <taxon>Chlorophyta</taxon>
        <taxon>core chlorophytes</taxon>
        <taxon>Trebouxiophyceae</taxon>
        <taxon>Chlorellales</taxon>
        <taxon>Chlorellaceae</taxon>
        <taxon>Chlorella clade</taxon>
        <taxon>Chlorella</taxon>
    </lineage>
</organism>
<evidence type="ECO:0000313" key="7">
    <source>
        <dbReference type="EMBL" id="KAI7838561.1"/>
    </source>
</evidence>
<evidence type="ECO:0000256" key="6">
    <source>
        <dbReference type="SAM" id="Phobius"/>
    </source>
</evidence>
<keyword evidence="3 6" id="KW-0812">Transmembrane</keyword>
<comment type="subcellular location">
    <subcellularLocation>
        <location evidence="1">Membrane</location>
        <topology evidence="1">Multi-pass membrane protein</topology>
    </subcellularLocation>
</comment>
<protein>
    <recommendedName>
        <fullName evidence="9">Protein YIPF</fullName>
    </recommendedName>
</protein>
<dbReference type="InterPro" id="IPR045231">
    <property type="entry name" value="Yip1/4-like"/>
</dbReference>
<evidence type="ECO:0000313" key="8">
    <source>
        <dbReference type="Proteomes" id="UP001205105"/>
    </source>
</evidence>
<dbReference type="GO" id="GO:0005802">
    <property type="term" value="C:trans-Golgi network"/>
    <property type="evidence" value="ECO:0007669"/>
    <property type="project" value="TreeGrafter"/>
</dbReference>
<keyword evidence="4 6" id="KW-1133">Transmembrane helix</keyword>
<feature type="transmembrane region" description="Helical" evidence="6">
    <location>
        <begin position="118"/>
        <end position="137"/>
    </location>
</feature>
<evidence type="ECO:0000256" key="3">
    <source>
        <dbReference type="ARBA" id="ARBA00022692"/>
    </source>
</evidence>
<evidence type="ECO:0000256" key="4">
    <source>
        <dbReference type="ARBA" id="ARBA00022989"/>
    </source>
</evidence>
<comment type="similarity">
    <text evidence="2">Belongs to the YIP1 family.</text>
</comment>
<name>A0AAD5DLV4_9CHLO</name>
<evidence type="ECO:0000256" key="5">
    <source>
        <dbReference type="ARBA" id="ARBA00023136"/>
    </source>
</evidence>